<accession>A0A1M3T584</accession>
<dbReference type="EMBL" id="KV878249">
    <property type="protein sequence ID" value="OJZ81914.1"/>
    <property type="molecule type" value="Genomic_DNA"/>
</dbReference>
<feature type="region of interest" description="Disordered" evidence="1">
    <location>
        <begin position="35"/>
        <end position="78"/>
    </location>
</feature>
<feature type="signal peptide" evidence="2">
    <location>
        <begin position="1"/>
        <end position="16"/>
    </location>
</feature>
<dbReference type="Proteomes" id="UP000184063">
    <property type="component" value="Unassembled WGS sequence"/>
</dbReference>
<dbReference type="AlphaFoldDB" id="A0A1M3T584"/>
<name>A0A1M3T584_ASPLC</name>
<sequence>MIILEILNIFVSGAATELYSATKISKPKLALQTALSDSEEPREVKSSPIDSPFSTPINTPNKNKRPAASIESPVPSKRLKRDEAARKIILEIIQVMENNQSYNIQVVKRKDNISPHAELSKEDKNVATINFLSELWDIVAHDKPVERRRTEEVLKAYAISHRDYQNGERRSMGTLRRNVTLSPLGHGTHLLIPECAVTCARSMIQMQSRVRQVVEAPPGTEDERLLCSREFCHEAHP</sequence>
<evidence type="ECO:0000256" key="1">
    <source>
        <dbReference type="SAM" id="MobiDB-lite"/>
    </source>
</evidence>
<keyword evidence="2" id="KW-0732">Signal</keyword>
<organism evidence="3 4">
    <name type="scientific">Aspergillus luchuensis (strain CBS 106.47)</name>
    <dbReference type="NCBI Taxonomy" id="1137211"/>
    <lineage>
        <taxon>Eukaryota</taxon>
        <taxon>Fungi</taxon>
        <taxon>Dikarya</taxon>
        <taxon>Ascomycota</taxon>
        <taxon>Pezizomycotina</taxon>
        <taxon>Eurotiomycetes</taxon>
        <taxon>Eurotiomycetidae</taxon>
        <taxon>Eurotiales</taxon>
        <taxon>Aspergillaceae</taxon>
        <taxon>Aspergillus</taxon>
        <taxon>Aspergillus subgen. Circumdati</taxon>
    </lineage>
</organism>
<evidence type="ECO:0000313" key="4">
    <source>
        <dbReference type="Proteomes" id="UP000184063"/>
    </source>
</evidence>
<feature type="compositionally biased region" description="Polar residues" evidence="1">
    <location>
        <begin position="48"/>
        <end position="61"/>
    </location>
</feature>
<dbReference type="VEuPathDB" id="FungiDB:ASPFODRAFT_37063"/>
<evidence type="ECO:0000256" key="2">
    <source>
        <dbReference type="SAM" id="SignalP"/>
    </source>
</evidence>
<feature type="chain" id="PRO_5013019300" evidence="2">
    <location>
        <begin position="17"/>
        <end position="237"/>
    </location>
</feature>
<protein>
    <submittedName>
        <fullName evidence="3">Uncharacterized protein</fullName>
    </submittedName>
</protein>
<reference evidence="4" key="1">
    <citation type="journal article" date="2017" name="Genome Biol.">
        <title>Comparative genomics reveals high biological diversity and specific adaptations in the industrially and medically important fungal genus Aspergillus.</title>
        <authorList>
            <person name="de Vries R.P."/>
            <person name="Riley R."/>
            <person name="Wiebenga A."/>
            <person name="Aguilar-Osorio G."/>
            <person name="Amillis S."/>
            <person name="Uchima C.A."/>
            <person name="Anderluh G."/>
            <person name="Asadollahi M."/>
            <person name="Askin M."/>
            <person name="Barry K."/>
            <person name="Battaglia E."/>
            <person name="Bayram O."/>
            <person name="Benocci T."/>
            <person name="Braus-Stromeyer S.A."/>
            <person name="Caldana C."/>
            <person name="Canovas D."/>
            <person name="Cerqueira G.C."/>
            <person name="Chen F."/>
            <person name="Chen W."/>
            <person name="Choi C."/>
            <person name="Clum A."/>
            <person name="Dos Santos R.A."/>
            <person name="Damasio A.R."/>
            <person name="Diallinas G."/>
            <person name="Emri T."/>
            <person name="Fekete E."/>
            <person name="Flipphi M."/>
            <person name="Freyberg S."/>
            <person name="Gallo A."/>
            <person name="Gournas C."/>
            <person name="Habgood R."/>
            <person name="Hainaut M."/>
            <person name="Harispe M.L."/>
            <person name="Henrissat B."/>
            <person name="Hilden K.S."/>
            <person name="Hope R."/>
            <person name="Hossain A."/>
            <person name="Karabika E."/>
            <person name="Karaffa L."/>
            <person name="Karanyi Z."/>
            <person name="Krasevec N."/>
            <person name="Kuo A."/>
            <person name="Kusch H."/>
            <person name="LaButti K."/>
            <person name="Lagendijk E.L."/>
            <person name="Lapidus A."/>
            <person name="Levasseur A."/>
            <person name="Lindquist E."/>
            <person name="Lipzen A."/>
            <person name="Logrieco A.F."/>
            <person name="MacCabe A."/>
            <person name="Maekelae M.R."/>
            <person name="Malavazi I."/>
            <person name="Melin P."/>
            <person name="Meyer V."/>
            <person name="Mielnichuk N."/>
            <person name="Miskei M."/>
            <person name="Molnar A.P."/>
            <person name="Mule G."/>
            <person name="Ngan C.Y."/>
            <person name="Orejas M."/>
            <person name="Orosz E."/>
            <person name="Ouedraogo J.P."/>
            <person name="Overkamp K.M."/>
            <person name="Park H.-S."/>
            <person name="Perrone G."/>
            <person name="Piumi F."/>
            <person name="Punt P.J."/>
            <person name="Ram A.F."/>
            <person name="Ramon A."/>
            <person name="Rauscher S."/>
            <person name="Record E."/>
            <person name="Riano-Pachon D.M."/>
            <person name="Robert V."/>
            <person name="Roehrig J."/>
            <person name="Ruller R."/>
            <person name="Salamov A."/>
            <person name="Salih N.S."/>
            <person name="Samson R.A."/>
            <person name="Sandor E."/>
            <person name="Sanguinetti M."/>
            <person name="Schuetze T."/>
            <person name="Sepcic K."/>
            <person name="Shelest E."/>
            <person name="Sherlock G."/>
            <person name="Sophianopoulou V."/>
            <person name="Squina F.M."/>
            <person name="Sun H."/>
            <person name="Susca A."/>
            <person name="Todd R.B."/>
            <person name="Tsang A."/>
            <person name="Unkles S.E."/>
            <person name="van de Wiele N."/>
            <person name="van Rossen-Uffink D."/>
            <person name="Oliveira J.V."/>
            <person name="Vesth T.C."/>
            <person name="Visser J."/>
            <person name="Yu J.-H."/>
            <person name="Zhou M."/>
            <person name="Andersen M.R."/>
            <person name="Archer D.B."/>
            <person name="Baker S.E."/>
            <person name="Benoit I."/>
            <person name="Brakhage A.A."/>
            <person name="Braus G.H."/>
            <person name="Fischer R."/>
            <person name="Frisvad J.C."/>
            <person name="Goldman G.H."/>
            <person name="Houbraken J."/>
            <person name="Oakley B."/>
            <person name="Pocsi I."/>
            <person name="Scazzocchio C."/>
            <person name="Seiboth B."/>
            <person name="vanKuyk P.A."/>
            <person name="Wortman J."/>
            <person name="Dyer P.S."/>
            <person name="Grigoriev I.V."/>
        </authorList>
    </citation>
    <scope>NUCLEOTIDE SEQUENCE [LARGE SCALE GENOMIC DNA]</scope>
    <source>
        <strain evidence="4">CBS 106.47</strain>
    </source>
</reference>
<proteinExistence type="predicted"/>
<evidence type="ECO:0000313" key="3">
    <source>
        <dbReference type="EMBL" id="OJZ81914.1"/>
    </source>
</evidence>
<gene>
    <name evidence="3" type="ORF">ASPFODRAFT_37063</name>
</gene>